<organism evidence="10">
    <name type="scientific">candidate division WOR-3 bacterium</name>
    <dbReference type="NCBI Taxonomy" id="2052148"/>
    <lineage>
        <taxon>Bacteria</taxon>
        <taxon>Bacteria division WOR-3</taxon>
    </lineage>
</organism>
<dbReference type="SUPFAM" id="SSF53335">
    <property type="entry name" value="S-adenosyl-L-methionine-dependent methyltransferases"/>
    <property type="match status" value="1"/>
</dbReference>
<comment type="catalytic activity">
    <reaction evidence="7">
        <text>adenosine(1518)/adenosine(1519) in 16S rRNA + 4 S-adenosyl-L-methionine = N(6)-dimethyladenosine(1518)/N(6)-dimethyladenosine(1519) in 16S rRNA + 4 S-adenosyl-L-homocysteine + 4 H(+)</text>
        <dbReference type="Rhea" id="RHEA:19609"/>
        <dbReference type="Rhea" id="RHEA-COMP:10232"/>
        <dbReference type="Rhea" id="RHEA-COMP:10233"/>
        <dbReference type="ChEBI" id="CHEBI:15378"/>
        <dbReference type="ChEBI" id="CHEBI:57856"/>
        <dbReference type="ChEBI" id="CHEBI:59789"/>
        <dbReference type="ChEBI" id="CHEBI:74411"/>
        <dbReference type="ChEBI" id="CHEBI:74493"/>
        <dbReference type="EC" id="2.1.1.182"/>
    </reaction>
</comment>
<keyword evidence="5 7" id="KW-0949">S-adenosyl-L-methionine</keyword>
<comment type="similarity">
    <text evidence="7">Belongs to the class I-like SAM-binding methyltransferase superfamily. rRNA adenine N(6)-methyltransferase family. RsmA subfamily.</text>
</comment>
<dbReference type="PROSITE" id="PS01131">
    <property type="entry name" value="RRNA_A_DIMETH"/>
    <property type="match status" value="1"/>
</dbReference>
<feature type="binding site" evidence="7 8">
    <location>
        <position position="84"/>
    </location>
    <ligand>
        <name>S-adenosyl-L-methionine</name>
        <dbReference type="ChEBI" id="CHEBI:59789"/>
    </ligand>
</feature>
<dbReference type="Gene3D" id="3.40.50.150">
    <property type="entry name" value="Vaccinia Virus protein VP39"/>
    <property type="match status" value="1"/>
</dbReference>
<sequence length="288" mass="32072">MKTAAVAFASLRTIPPPVEPVPRLKHFRPKKRLGQSFLTHEPTADLMVNALGATPDDVVLEIGPGKGVLTRRLAQIAARVVAVEIDARLVEFLRTELPGVETVQADFLHWEPEGLDRLLVIGNLPYNISSQVLFRLLDRLYWTRAVLTTQREFAERVLGRPGTKSYGALTVFCDRLVTRQRLFNIPASRFKPPPDVVSTAFCLIRRSTPSFDVKDPKLFYRIVKAAFNQRRKTILNSLTSVLGIDKQKTEQALIHAGITPGQRAESIEPAGFQALTEALADLLSISSR</sequence>
<protein>
    <recommendedName>
        <fullName evidence="7">Ribosomal RNA small subunit methyltransferase A</fullName>
        <ecNumber evidence="7">2.1.1.182</ecNumber>
    </recommendedName>
    <alternativeName>
        <fullName evidence="7">16S rRNA (adenine(1518)-N(6)/adenine(1519)-N(6))-dimethyltransferase</fullName>
    </alternativeName>
    <alternativeName>
        <fullName evidence="7">16S rRNA dimethyladenosine transferase</fullName>
    </alternativeName>
    <alternativeName>
        <fullName evidence="7">16S rRNA dimethylase</fullName>
    </alternativeName>
    <alternativeName>
        <fullName evidence="7">S-adenosylmethionine-6-N', N'-adenosyl(rRNA) dimethyltransferase</fullName>
    </alternativeName>
</protein>
<accession>A0A7C4CBS8</accession>
<evidence type="ECO:0000256" key="3">
    <source>
        <dbReference type="ARBA" id="ARBA00022603"/>
    </source>
</evidence>
<proteinExistence type="inferred from homology"/>
<dbReference type="AlphaFoldDB" id="A0A7C4CBS8"/>
<dbReference type="PROSITE" id="PS51689">
    <property type="entry name" value="SAM_RNA_A_N6_MT"/>
    <property type="match status" value="1"/>
</dbReference>
<keyword evidence="1 7" id="KW-0963">Cytoplasm</keyword>
<dbReference type="InterPro" id="IPR020598">
    <property type="entry name" value="rRNA_Ade_methylase_Trfase_N"/>
</dbReference>
<evidence type="ECO:0000256" key="4">
    <source>
        <dbReference type="ARBA" id="ARBA00022679"/>
    </source>
</evidence>
<evidence type="ECO:0000259" key="9">
    <source>
        <dbReference type="SMART" id="SM00650"/>
    </source>
</evidence>
<evidence type="ECO:0000313" key="10">
    <source>
        <dbReference type="EMBL" id="HGK27907.1"/>
    </source>
</evidence>
<feature type="domain" description="Ribosomal RNA adenine methylase transferase N-terminal" evidence="9">
    <location>
        <begin position="43"/>
        <end position="207"/>
    </location>
</feature>
<dbReference type="GO" id="GO:0005829">
    <property type="term" value="C:cytosol"/>
    <property type="evidence" value="ECO:0007669"/>
    <property type="project" value="TreeGrafter"/>
</dbReference>
<dbReference type="EC" id="2.1.1.182" evidence="7"/>
<comment type="subcellular location">
    <subcellularLocation>
        <location evidence="7">Cytoplasm</location>
    </subcellularLocation>
</comment>
<dbReference type="InterPro" id="IPR001737">
    <property type="entry name" value="KsgA/Erm"/>
</dbReference>
<dbReference type="SMART" id="SM00650">
    <property type="entry name" value="rADc"/>
    <property type="match status" value="1"/>
</dbReference>
<evidence type="ECO:0000256" key="6">
    <source>
        <dbReference type="ARBA" id="ARBA00022884"/>
    </source>
</evidence>
<gene>
    <name evidence="7 10" type="primary">rsmA</name>
    <name evidence="7" type="synonym">ksgA</name>
    <name evidence="10" type="ORF">ENS41_03025</name>
</gene>
<dbReference type="InterPro" id="IPR011530">
    <property type="entry name" value="rRNA_adenine_dimethylase"/>
</dbReference>
<evidence type="ECO:0000256" key="2">
    <source>
        <dbReference type="ARBA" id="ARBA00022552"/>
    </source>
</evidence>
<dbReference type="InterPro" id="IPR029063">
    <property type="entry name" value="SAM-dependent_MTases_sf"/>
</dbReference>
<keyword evidence="6 7" id="KW-0694">RNA-binding</keyword>
<dbReference type="Gene3D" id="1.10.8.100">
    <property type="entry name" value="Ribosomal RNA adenine dimethylase-like, domain 2"/>
    <property type="match status" value="1"/>
</dbReference>
<dbReference type="HAMAP" id="MF_00607">
    <property type="entry name" value="16SrRNA_methyltr_A"/>
    <property type="match status" value="1"/>
</dbReference>
<feature type="binding site" evidence="7 8">
    <location>
        <position position="63"/>
    </location>
    <ligand>
        <name>S-adenosyl-L-methionine</name>
        <dbReference type="ChEBI" id="CHEBI:59789"/>
    </ligand>
</feature>
<comment type="caution">
    <text evidence="10">The sequence shown here is derived from an EMBL/GenBank/DDBJ whole genome shotgun (WGS) entry which is preliminary data.</text>
</comment>
<dbReference type="GO" id="GO:0003723">
    <property type="term" value="F:RNA binding"/>
    <property type="evidence" value="ECO:0007669"/>
    <property type="project" value="UniProtKB-UniRule"/>
</dbReference>
<dbReference type="PANTHER" id="PTHR11727">
    <property type="entry name" value="DIMETHYLADENOSINE TRANSFERASE"/>
    <property type="match status" value="1"/>
</dbReference>
<dbReference type="InterPro" id="IPR020596">
    <property type="entry name" value="rRNA_Ade_Mease_Trfase_CS"/>
</dbReference>
<keyword evidence="3 7" id="KW-0489">Methyltransferase</keyword>
<comment type="caution">
    <text evidence="7 8">Lacks conserved residue(s) required for the propagation of feature annotation.</text>
</comment>
<evidence type="ECO:0000256" key="8">
    <source>
        <dbReference type="PROSITE-ProRule" id="PRU01026"/>
    </source>
</evidence>
<name>A0A7C4CBS8_UNCW3</name>
<dbReference type="EMBL" id="DSUT01000055">
    <property type="protein sequence ID" value="HGK27907.1"/>
    <property type="molecule type" value="Genomic_DNA"/>
</dbReference>
<evidence type="ECO:0000256" key="1">
    <source>
        <dbReference type="ARBA" id="ARBA00022490"/>
    </source>
</evidence>
<dbReference type="Pfam" id="PF00398">
    <property type="entry name" value="RrnaAD"/>
    <property type="match status" value="1"/>
</dbReference>
<evidence type="ECO:0000256" key="7">
    <source>
        <dbReference type="HAMAP-Rule" id="MF_00607"/>
    </source>
</evidence>
<dbReference type="GO" id="GO:0052908">
    <property type="term" value="F:16S rRNA (adenine(1518)-N(6)/adenine(1519)-N(6))-dimethyltransferase activity"/>
    <property type="evidence" value="ECO:0007669"/>
    <property type="project" value="UniProtKB-EC"/>
</dbReference>
<dbReference type="InterPro" id="IPR023165">
    <property type="entry name" value="rRNA_Ade_diMease-like_C"/>
</dbReference>
<evidence type="ECO:0000256" key="5">
    <source>
        <dbReference type="ARBA" id="ARBA00022691"/>
    </source>
</evidence>
<feature type="binding site" evidence="7 8">
    <location>
        <position position="38"/>
    </location>
    <ligand>
        <name>S-adenosyl-L-methionine</name>
        <dbReference type="ChEBI" id="CHEBI:59789"/>
    </ligand>
</feature>
<dbReference type="PANTHER" id="PTHR11727:SF7">
    <property type="entry name" value="DIMETHYLADENOSINE TRANSFERASE-RELATED"/>
    <property type="match status" value="1"/>
</dbReference>
<feature type="binding site" evidence="7 8">
    <location>
        <position position="123"/>
    </location>
    <ligand>
        <name>S-adenosyl-L-methionine</name>
        <dbReference type="ChEBI" id="CHEBI:59789"/>
    </ligand>
</feature>
<dbReference type="NCBIfam" id="TIGR00755">
    <property type="entry name" value="ksgA"/>
    <property type="match status" value="1"/>
</dbReference>
<keyword evidence="2 7" id="KW-0698">rRNA processing</keyword>
<comment type="function">
    <text evidence="7">Specifically dimethylates two adjacent adenosines (A1518 and A1519) in the loop of a conserved hairpin near the 3'-end of 16S rRNA in the 30S particle. May play a critical role in biogenesis of 30S subunits.</text>
</comment>
<keyword evidence="4 7" id="KW-0808">Transferase</keyword>
<reference evidence="10" key="1">
    <citation type="journal article" date="2020" name="mSystems">
        <title>Genome- and Community-Level Interaction Insights into Carbon Utilization and Element Cycling Functions of Hydrothermarchaeota in Hydrothermal Sediment.</title>
        <authorList>
            <person name="Zhou Z."/>
            <person name="Liu Y."/>
            <person name="Xu W."/>
            <person name="Pan J."/>
            <person name="Luo Z.H."/>
            <person name="Li M."/>
        </authorList>
    </citation>
    <scope>NUCLEOTIDE SEQUENCE [LARGE SCALE GENOMIC DNA]</scope>
    <source>
        <strain evidence="10">SpSt-488</strain>
    </source>
</reference>
<dbReference type="FunFam" id="1.10.8.100:FF:000001">
    <property type="entry name" value="Ribosomal RNA small subunit methyltransferase A"/>
    <property type="match status" value="1"/>
</dbReference>
<dbReference type="CDD" id="cd02440">
    <property type="entry name" value="AdoMet_MTases"/>
    <property type="match status" value="1"/>
</dbReference>
<feature type="binding site" evidence="7 8">
    <location>
        <position position="106"/>
    </location>
    <ligand>
        <name>S-adenosyl-L-methionine</name>
        <dbReference type="ChEBI" id="CHEBI:59789"/>
    </ligand>
</feature>